<dbReference type="AlphaFoldDB" id="A0A9W6GE48"/>
<dbReference type="Gene3D" id="3.40.30.10">
    <property type="entry name" value="Glutaredoxin"/>
    <property type="match status" value="1"/>
</dbReference>
<keyword evidence="2" id="KW-1185">Reference proteome</keyword>
<protein>
    <recommendedName>
        <fullName evidence="3">Glutaredoxin</fullName>
    </recommendedName>
</protein>
<accession>A0A9W6GE48</accession>
<sequence>MTGITLVTEPCCDSCGRAKEVLHYLSAEFELTVTEITLASDEGRRLATEHAIRTVPGLLLDGVLFSCGEVDEGRLRMTLASIRPIGGGVPALPPADQRR</sequence>
<evidence type="ECO:0000313" key="1">
    <source>
        <dbReference type="EMBL" id="GLI45137.1"/>
    </source>
</evidence>
<proteinExistence type="predicted"/>
<comment type="caution">
    <text evidence="1">The sequence shown here is derived from an EMBL/GenBank/DDBJ whole genome shotgun (WGS) entry which is preliminary data.</text>
</comment>
<dbReference type="SUPFAM" id="SSF52833">
    <property type="entry name" value="Thioredoxin-like"/>
    <property type="match status" value="1"/>
</dbReference>
<organism evidence="1 2">
    <name type="scientific">Glycomyces algeriensis</name>
    <dbReference type="NCBI Taxonomy" id="256037"/>
    <lineage>
        <taxon>Bacteria</taxon>
        <taxon>Bacillati</taxon>
        <taxon>Actinomycetota</taxon>
        <taxon>Actinomycetes</taxon>
        <taxon>Glycomycetales</taxon>
        <taxon>Glycomycetaceae</taxon>
        <taxon>Glycomyces</taxon>
    </lineage>
</organism>
<evidence type="ECO:0008006" key="3">
    <source>
        <dbReference type="Google" id="ProtNLM"/>
    </source>
</evidence>
<evidence type="ECO:0000313" key="2">
    <source>
        <dbReference type="Proteomes" id="UP001144313"/>
    </source>
</evidence>
<dbReference type="InterPro" id="IPR036249">
    <property type="entry name" value="Thioredoxin-like_sf"/>
</dbReference>
<dbReference type="Proteomes" id="UP001144313">
    <property type="component" value="Unassembled WGS sequence"/>
</dbReference>
<reference evidence="1" key="1">
    <citation type="submission" date="2022-12" db="EMBL/GenBank/DDBJ databases">
        <title>Reference genome sequencing for broad-spectrum identification of bacterial and archaeal isolates by mass spectrometry.</title>
        <authorList>
            <person name="Sekiguchi Y."/>
            <person name="Tourlousse D.M."/>
        </authorList>
    </citation>
    <scope>NUCLEOTIDE SEQUENCE</scope>
    <source>
        <strain evidence="1">LLR39Z86</strain>
    </source>
</reference>
<dbReference type="EMBL" id="BSDT01000001">
    <property type="protein sequence ID" value="GLI45137.1"/>
    <property type="molecule type" value="Genomic_DNA"/>
</dbReference>
<name>A0A9W6GE48_9ACTN</name>
<dbReference type="RefSeq" id="WP_270118404.1">
    <property type="nucleotide sequence ID" value="NZ_BAAAOL010000001.1"/>
</dbReference>
<gene>
    <name evidence="1" type="ORF">GALLR39Z86_49870</name>
</gene>